<dbReference type="PATRIC" id="fig|940295.4.peg.478"/>
<dbReference type="InterPro" id="IPR027417">
    <property type="entry name" value="P-loop_NTPase"/>
</dbReference>
<sequence length="237" mass="26332">MNALEVIDLWVKVEGKEILKGVNLNIPKGELHILMGPNGAGKSTLAMTLAGHPKYVVEKGKIVLCGEEITHLPPEERARKGLMVLFQTPPELEGVYVADLINKISERFGSKVDVEELLKEVNLPPSFAYRYVNKGFSGGERKRFETARILAAKPKVVVMDEPDSGVDVESIKVIANTINKLLQMGTSVLVITHYRNILKYVTPHKVHVMIDGRIVKSGDISLVEEIEKKGFKEVVMH</sequence>
<feature type="domain" description="ABC transporter" evidence="3">
    <location>
        <begin position="4"/>
        <end position="236"/>
    </location>
</feature>
<dbReference type="NCBIfam" id="TIGR01978">
    <property type="entry name" value="sufC"/>
    <property type="match status" value="1"/>
</dbReference>
<dbReference type="OrthoDB" id="18492at2157"/>
<accession>A0A0U2VBS3</accession>
<dbReference type="STRING" id="940295.EYM_02445"/>
<proteinExistence type="predicted"/>
<evidence type="ECO:0000313" key="4">
    <source>
        <dbReference type="EMBL" id="ALU11554.1"/>
    </source>
</evidence>
<dbReference type="GO" id="GO:0016887">
    <property type="term" value="F:ATP hydrolysis activity"/>
    <property type="evidence" value="ECO:0007669"/>
    <property type="project" value="InterPro"/>
</dbReference>
<reference evidence="4 5" key="1">
    <citation type="submission" date="2013-11" db="EMBL/GenBank/DDBJ databases">
        <title>Comparative genomics of Ignicoccus.</title>
        <authorList>
            <person name="Podar M."/>
        </authorList>
    </citation>
    <scope>NUCLEOTIDE SEQUENCE [LARGE SCALE GENOMIC DNA]</scope>
    <source>
        <strain evidence="4 5">DSM 13165</strain>
    </source>
</reference>
<dbReference type="Pfam" id="PF00005">
    <property type="entry name" value="ABC_tran"/>
    <property type="match status" value="1"/>
</dbReference>
<dbReference type="GO" id="GO:0005524">
    <property type="term" value="F:ATP binding"/>
    <property type="evidence" value="ECO:0007669"/>
    <property type="project" value="UniProtKB-KW"/>
</dbReference>
<evidence type="ECO:0000259" key="3">
    <source>
        <dbReference type="PROSITE" id="PS50893"/>
    </source>
</evidence>
<dbReference type="SMART" id="SM00382">
    <property type="entry name" value="AAA"/>
    <property type="match status" value="1"/>
</dbReference>
<dbReference type="GeneID" id="30679887"/>
<evidence type="ECO:0000313" key="5">
    <source>
        <dbReference type="Proteomes" id="UP000060778"/>
    </source>
</evidence>
<dbReference type="EMBL" id="CP006867">
    <property type="protein sequence ID" value="ALU11554.1"/>
    <property type="molecule type" value="Genomic_DNA"/>
</dbReference>
<gene>
    <name evidence="4" type="ORF">EYM_02445</name>
</gene>
<name>A0A0U2VBS3_9CREN</name>
<dbReference type="RefSeq" id="WP_075049502.1">
    <property type="nucleotide sequence ID" value="NZ_CP006867.1"/>
</dbReference>
<protein>
    <submittedName>
        <fullName evidence="4">Iron ABC transporter ATP-binding protein</fullName>
    </submittedName>
</protein>
<dbReference type="InterPro" id="IPR010230">
    <property type="entry name" value="FeS-cluster_ATPase_SufC"/>
</dbReference>
<organism evidence="4 5">
    <name type="scientific">Ignicoccus islandicus DSM 13165</name>
    <dbReference type="NCBI Taxonomy" id="940295"/>
    <lineage>
        <taxon>Archaea</taxon>
        <taxon>Thermoproteota</taxon>
        <taxon>Thermoprotei</taxon>
        <taxon>Desulfurococcales</taxon>
        <taxon>Desulfurococcaceae</taxon>
        <taxon>Ignicoccus</taxon>
    </lineage>
</organism>
<evidence type="ECO:0000256" key="2">
    <source>
        <dbReference type="ARBA" id="ARBA00022840"/>
    </source>
</evidence>
<dbReference type="PANTHER" id="PTHR43204">
    <property type="entry name" value="ABC TRANSPORTER I FAMILY MEMBER 6, CHLOROPLASTIC"/>
    <property type="match status" value="1"/>
</dbReference>
<evidence type="ECO:0000256" key="1">
    <source>
        <dbReference type="ARBA" id="ARBA00022741"/>
    </source>
</evidence>
<dbReference type="Gene3D" id="3.40.50.300">
    <property type="entry name" value="P-loop containing nucleotide triphosphate hydrolases"/>
    <property type="match status" value="1"/>
</dbReference>
<dbReference type="KEGG" id="iis:EYM_02445"/>
<dbReference type="SUPFAM" id="SSF52540">
    <property type="entry name" value="P-loop containing nucleoside triphosphate hydrolases"/>
    <property type="match status" value="1"/>
</dbReference>
<dbReference type="InterPro" id="IPR003439">
    <property type="entry name" value="ABC_transporter-like_ATP-bd"/>
</dbReference>
<dbReference type="InterPro" id="IPR003593">
    <property type="entry name" value="AAA+_ATPase"/>
</dbReference>
<keyword evidence="2 4" id="KW-0067">ATP-binding</keyword>
<keyword evidence="5" id="KW-1185">Reference proteome</keyword>
<dbReference type="Proteomes" id="UP000060778">
    <property type="component" value="Chromosome"/>
</dbReference>
<dbReference type="CDD" id="cd03217">
    <property type="entry name" value="ABC_FeS_Assembly"/>
    <property type="match status" value="1"/>
</dbReference>
<dbReference type="PANTHER" id="PTHR43204:SF1">
    <property type="entry name" value="ABC TRANSPORTER I FAMILY MEMBER 6, CHLOROPLASTIC"/>
    <property type="match status" value="1"/>
</dbReference>
<keyword evidence="1" id="KW-0547">Nucleotide-binding</keyword>
<dbReference type="AlphaFoldDB" id="A0A0U2VBS3"/>
<dbReference type="PROSITE" id="PS50893">
    <property type="entry name" value="ABC_TRANSPORTER_2"/>
    <property type="match status" value="1"/>
</dbReference>